<dbReference type="RefSeq" id="WP_183582723.1">
    <property type="nucleotide sequence ID" value="NZ_JACHXJ010000002.1"/>
</dbReference>
<protein>
    <submittedName>
        <fullName evidence="1">Uncharacterized protein</fullName>
    </submittedName>
</protein>
<name>A0A839TP31_9BACL</name>
<dbReference type="EMBL" id="JACHXJ010000002">
    <property type="protein sequence ID" value="MBB3128566.1"/>
    <property type="molecule type" value="Genomic_DNA"/>
</dbReference>
<sequence>MLLPISTVQQAWDNRIRLVTDYALFASKSNKTDSELFMNVDEAASLHVVCERFKPA</sequence>
<accession>A0A839TP31</accession>
<proteinExistence type="predicted"/>
<evidence type="ECO:0000313" key="2">
    <source>
        <dbReference type="Proteomes" id="UP000517523"/>
    </source>
</evidence>
<gene>
    <name evidence="1" type="ORF">FHS19_003220</name>
</gene>
<organism evidence="1 2">
    <name type="scientific">Paenibacillus rhizosphaerae</name>
    <dbReference type="NCBI Taxonomy" id="297318"/>
    <lineage>
        <taxon>Bacteria</taxon>
        <taxon>Bacillati</taxon>
        <taxon>Bacillota</taxon>
        <taxon>Bacilli</taxon>
        <taxon>Bacillales</taxon>
        <taxon>Paenibacillaceae</taxon>
        <taxon>Paenibacillus</taxon>
    </lineage>
</organism>
<evidence type="ECO:0000313" key="1">
    <source>
        <dbReference type="EMBL" id="MBB3128566.1"/>
    </source>
</evidence>
<dbReference type="AlphaFoldDB" id="A0A839TP31"/>
<dbReference type="Proteomes" id="UP000517523">
    <property type="component" value="Unassembled WGS sequence"/>
</dbReference>
<comment type="caution">
    <text evidence="1">The sequence shown here is derived from an EMBL/GenBank/DDBJ whole genome shotgun (WGS) entry which is preliminary data.</text>
</comment>
<reference evidence="1 2" key="1">
    <citation type="submission" date="2020-08" db="EMBL/GenBank/DDBJ databases">
        <title>Genomic Encyclopedia of Type Strains, Phase III (KMG-III): the genomes of soil and plant-associated and newly described type strains.</title>
        <authorList>
            <person name="Whitman W."/>
        </authorList>
    </citation>
    <scope>NUCLEOTIDE SEQUENCE [LARGE SCALE GENOMIC DNA]</scope>
    <source>
        <strain evidence="1 2">CECT 5831</strain>
    </source>
</reference>